<dbReference type="AlphaFoldDB" id="A0A4Z2FM02"/>
<evidence type="ECO:0000313" key="1">
    <source>
        <dbReference type="EMBL" id="TNN42051.1"/>
    </source>
</evidence>
<organism evidence="1 2">
    <name type="scientific">Liparis tanakae</name>
    <name type="common">Tanaka's snailfish</name>
    <dbReference type="NCBI Taxonomy" id="230148"/>
    <lineage>
        <taxon>Eukaryota</taxon>
        <taxon>Metazoa</taxon>
        <taxon>Chordata</taxon>
        <taxon>Craniata</taxon>
        <taxon>Vertebrata</taxon>
        <taxon>Euteleostomi</taxon>
        <taxon>Actinopterygii</taxon>
        <taxon>Neopterygii</taxon>
        <taxon>Teleostei</taxon>
        <taxon>Neoteleostei</taxon>
        <taxon>Acanthomorphata</taxon>
        <taxon>Eupercaria</taxon>
        <taxon>Perciformes</taxon>
        <taxon>Cottioidei</taxon>
        <taxon>Cottales</taxon>
        <taxon>Liparidae</taxon>
        <taxon>Liparis</taxon>
    </lineage>
</organism>
<evidence type="ECO:0000313" key="2">
    <source>
        <dbReference type="Proteomes" id="UP000314294"/>
    </source>
</evidence>
<reference evidence="1 2" key="1">
    <citation type="submission" date="2019-03" db="EMBL/GenBank/DDBJ databases">
        <title>First draft genome of Liparis tanakae, snailfish: a comprehensive survey of snailfish specific genes.</title>
        <authorList>
            <person name="Kim W."/>
            <person name="Song I."/>
            <person name="Jeong J.-H."/>
            <person name="Kim D."/>
            <person name="Kim S."/>
            <person name="Ryu S."/>
            <person name="Song J.Y."/>
            <person name="Lee S.K."/>
        </authorList>
    </citation>
    <scope>NUCLEOTIDE SEQUENCE [LARGE SCALE GENOMIC DNA]</scope>
    <source>
        <tissue evidence="1">Muscle</tissue>
    </source>
</reference>
<name>A0A4Z2FM02_9TELE</name>
<gene>
    <name evidence="1" type="ORF">EYF80_047774</name>
</gene>
<keyword evidence="2" id="KW-1185">Reference proteome</keyword>
<comment type="caution">
    <text evidence="1">The sequence shown here is derived from an EMBL/GenBank/DDBJ whole genome shotgun (WGS) entry which is preliminary data.</text>
</comment>
<protein>
    <submittedName>
        <fullName evidence="1">Uncharacterized protein</fullName>
    </submittedName>
</protein>
<accession>A0A4Z2FM02</accession>
<dbReference type="Proteomes" id="UP000314294">
    <property type="component" value="Unassembled WGS sequence"/>
</dbReference>
<proteinExistence type="predicted"/>
<dbReference type="EMBL" id="SRLO01001064">
    <property type="protein sequence ID" value="TNN42051.1"/>
    <property type="molecule type" value="Genomic_DNA"/>
</dbReference>
<sequence length="75" mass="8369">MDTYRIVGIQVYKFMRELHQSSYVDRLTAVGDMSQSLADSGDPMSSFPLLSSSFFIIGSSESRMSKACWNSLAAY</sequence>